<reference evidence="2" key="1">
    <citation type="submission" date="2016-09" db="EMBL/GenBank/DDBJ databases">
        <authorList>
            <person name="Varghese N."/>
            <person name="Submissions S."/>
        </authorList>
    </citation>
    <scope>NUCLEOTIDE SEQUENCE [LARGE SCALE GENOMIC DNA]</scope>
    <source>
        <strain evidence="2">ANC 4422</strain>
    </source>
</reference>
<dbReference type="AlphaFoldDB" id="A0A1G6IDF6"/>
<dbReference type="Pfam" id="PF19742">
    <property type="entry name" value="DUF6231"/>
    <property type="match status" value="1"/>
</dbReference>
<dbReference type="InterPro" id="IPR046199">
    <property type="entry name" value="DUF6231"/>
</dbReference>
<protein>
    <submittedName>
        <fullName evidence="1">Uncharacterized protein</fullName>
    </submittedName>
</protein>
<gene>
    <name evidence="1" type="ORF">SAMN05421733_10878</name>
</gene>
<keyword evidence="2" id="KW-1185">Reference proteome</keyword>
<dbReference type="RefSeq" id="WP_092748911.1">
    <property type="nucleotide sequence ID" value="NZ_FMYL01000008.1"/>
</dbReference>
<evidence type="ECO:0000313" key="2">
    <source>
        <dbReference type="Proteomes" id="UP000242501"/>
    </source>
</evidence>
<dbReference type="Proteomes" id="UP000242501">
    <property type="component" value="Unassembled WGS sequence"/>
</dbReference>
<organism evidence="1 2">
    <name type="scientific">Acinetobacter boissieri</name>
    <dbReference type="NCBI Taxonomy" id="1219383"/>
    <lineage>
        <taxon>Bacteria</taxon>
        <taxon>Pseudomonadati</taxon>
        <taxon>Pseudomonadota</taxon>
        <taxon>Gammaproteobacteria</taxon>
        <taxon>Moraxellales</taxon>
        <taxon>Moraxellaceae</taxon>
        <taxon>Acinetobacter</taxon>
    </lineage>
</organism>
<accession>A0A1G6IDF6</accession>
<dbReference type="EMBL" id="FMYL01000008">
    <property type="protein sequence ID" value="SDC04587.1"/>
    <property type="molecule type" value="Genomic_DNA"/>
</dbReference>
<proteinExistence type="predicted"/>
<dbReference type="OrthoDB" id="5609094at2"/>
<evidence type="ECO:0000313" key="1">
    <source>
        <dbReference type="EMBL" id="SDC04587.1"/>
    </source>
</evidence>
<dbReference type="STRING" id="1219383.SAMN05421733_10878"/>
<name>A0A1G6IDF6_9GAMM</name>
<sequence length="157" mass="18549">MAEQNVITSLLDDLAQEQPIKTALCVGQNIARFETTQPIYWQYFNVSDLLSLPFTQRYDLGFVVLNVESITECTAEQKSQVLVKLRDLFVKKLIVICELDDQKLLRSLGFTQMLGQYAELGQKMMLWQFNILTYKHVPDWFNSRFWANPENWDKFRW</sequence>